<reference evidence="2" key="1">
    <citation type="submission" date="2023-03" db="EMBL/GenBank/DDBJ databases">
        <title>Massive genome expansion in bonnet fungi (Mycena s.s.) driven by repeated elements and novel gene families across ecological guilds.</title>
        <authorList>
            <consortium name="Lawrence Berkeley National Laboratory"/>
            <person name="Harder C.B."/>
            <person name="Miyauchi S."/>
            <person name="Viragh M."/>
            <person name="Kuo A."/>
            <person name="Thoen E."/>
            <person name="Andreopoulos B."/>
            <person name="Lu D."/>
            <person name="Skrede I."/>
            <person name="Drula E."/>
            <person name="Henrissat B."/>
            <person name="Morin E."/>
            <person name="Kohler A."/>
            <person name="Barry K."/>
            <person name="LaButti K."/>
            <person name="Morin E."/>
            <person name="Salamov A."/>
            <person name="Lipzen A."/>
            <person name="Mereny Z."/>
            <person name="Hegedus B."/>
            <person name="Baldrian P."/>
            <person name="Stursova M."/>
            <person name="Weitz H."/>
            <person name="Taylor A."/>
            <person name="Grigoriev I.V."/>
            <person name="Nagy L.G."/>
            <person name="Martin F."/>
            <person name="Kauserud H."/>
        </authorList>
    </citation>
    <scope>NUCLEOTIDE SEQUENCE</scope>
    <source>
        <strain evidence="2">CBHHK182m</strain>
    </source>
</reference>
<comment type="caution">
    <text evidence="2">The sequence shown here is derived from an EMBL/GenBank/DDBJ whole genome shotgun (WGS) entry which is preliminary data.</text>
</comment>
<feature type="compositionally biased region" description="Low complexity" evidence="1">
    <location>
        <begin position="68"/>
        <end position="84"/>
    </location>
</feature>
<accession>A0AAD7GV77</accession>
<evidence type="ECO:0000313" key="2">
    <source>
        <dbReference type="EMBL" id="KAJ7705842.1"/>
    </source>
</evidence>
<protein>
    <submittedName>
        <fullName evidence="2">Uncharacterized protein</fullName>
    </submittedName>
</protein>
<sequence length="183" mass="19762">MPTQFVFTVLTAAHRHLWSQHLENGRIFGEFYQATTFSILTPLAAAVCAESANQQDMEPEDSEPYLNTSDSDTAIATTDTEAAGPTPPGTPCSVSQARSGGIEFRTGPSLTRTGTSLLCSPRTLPQLIRIGFMRIQWDVIQDWPLVDANGHIFAVLAGHPNIPAYAPAVTHTFDLLAMSTTTS</sequence>
<organism evidence="2 3">
    <name type="scientific">Mycena metata</name>
    <dbReference type="NCBI Taxonomy" id="1033252"/>
    <lineage>
        <taxon>Eukaryota</taxon>
        <taxon>Fungi</taxon>
        <taxon>Dikarya</taxon>
        <taxon>Basidiomycota</taxon>
        <taxon>Agaricomycotina</taxon>
        <taxon>Agaricomycetes</taxon>
        <taxon>Agaricomycetidae</taxon>
        <taxon>Agaricales</taxon>
        <taxon>Marasmiineae</taxon>
        <taxon>Mycenaceae</taxon>
        <taxon>Mycena</taxon>
    </lineage>
</organism>
<evidence type="ECO:0000256" key="1">
    <source>
        <dbReference type="SAM" id="MobiDB-lite"/>
    </source>
</evidence>
<name>A0AAD7GV77_9AGAR</name>
<proteinExistence type="predicted"/>
<gene>
    <name evidence="2" type="ORF">B0H16DRAFT_1901683</name>
</gene>
<dbReference type="Proteomes" id="UP001215598">
    <property type="component" value="Unassembled WGS sequence"/>
</dbReference>
<dbReference type="AlphaFoldDB" id="A0AAD7GV77"/>
<keyword evidence="3" id="KW-1185">Reference proteome</keyword>
<evidence type="ECO:0000313" key="3">
    <source>
        <dbReference type="Proteomes" id="UP001215598"/>
    </source>
</evidence>
<dbReference type="EMBL" id="JARKIB010000464">
    <property type="protein sequence ID" value="KAJ7705842.1"/>
    <property type="molecule type" value="Genomic_DNA"/>
</dbReference>
<feature type="region of interest" description="Disordered" evidence="1">
    <location>
        <begin position="51"/>
        <end position="98"/>
    </location>
</feature>